<name>A0A3B0RST5_9ZZZZ</name>
<organism evidence="7">
    <name type="scientific">hydrothermal vent metagenome</name>
    <dbReference type="NCBI Taxonomy" id="652676"/>
    <lineage>
        <taxon>unclassified sequences</taxon>
        <taxon>metagenomes</taxon>
        <taxon>ecological metagenomes</taxon>
    </lineage>
</organism>
<dbReference type="InterPro" id="IPR015421">
    <property type="entry name" value="PyrdxlP-dep_Trfase_major"/>
</dbReference>
<dbReference type="GO" id="GO:0004069">
    <property type="term" value="F:L-aspartate:2-oxoglutarate aminotransferase activity"/>
    <property type="evidence" value="ECO:0007669"/>
    <property type="project" value="UniProtKB-EC"/>
</dbReference>
<evidence type="ECO:0000256" key="3">
    <source>
        <dbReference type="ARBA" id="ARBA00023015"/>
    </source>
</evidence>
<dbReference type="PANTHER" id="PTHR46577">
    <property type="entry name" value="HTH-TYPE TRANSCRIPTIONAL REGULATORY PROTEIN GABR"/>
    <property type="match status" value="1"/>
</dbReference>
<accession>A0A3B0RST5</accession>
<sequence length="454" mass="48401">MSTSTKTIASAITELTPDGIARGIGSLVSSNTLPGGTRLPTVRELADALDVSPSTVGDAWQILRRHRIIDTEGRRGSFVRDTSSGPTIRYWQVPTTGDGITIDLGSGVPDARLLPNPLPIMRDLDESPVVASYLEPPVLEELEAILRNRWPFDPQRITILDGAMDAVDRLIQATVTVGDRVGISDPGFPPLFDMLDLAGAVTIPLPLDDAGLVPYAVEHAVDEGMSLLIVQPRAHNPTGISMTSGRRDDLAVILAGRPVLIIEDDHSGAVSGTDLNSLGTEIPDQVVHVRSFSKSHGPDFRLAAVGGCSSPISLVEHRRMLGPSWTSRLLQSILARMLTSAEIEAAVTTTAGIYATRRAAVVDRLTLYGIEVAGAHGLNIWLPVNSEATAVPMLAAHGIGVARGRPFRLEATEQDHIRVTTSALDTEVDNVTARLAEASVGRLNDSPIQNGGRR</sequence>
<gene>
    <name evidence="7" type="ORF">MNBD_ACTINO01-512</name>
</gene>
<proteinExistence type="inferred from homology"/>
<dbReference type="GO" id="GO:0003700">
    <property type="term" value="F:DNA-binding transcription factor activity"/>
    <property type="evidence" value="ECO:0007669"/>
    <property type="project" value="InterPro"/>
</dbReference>
<dbReference type="InterPro" id="IPR051446">
    <property type="entry name" value="HTH_trans_reg/aminotransferase"/>
</dbReference>
<dbReference type="InterPro" id="IPR036390">
    <property type="entry name" value="WH_DNA-bd_sf"/>
</dbReference>
<keyword evidence="7" id="KW-0032">Aminotransferase</keyword>
<dbReference type="EC" id="2.6.1.1" evidence="7"/>
<dbReference type="Gene3D" id="1.10.10.10">
    <property type="entry name" value="Winged helix-like DNA-binding domain superfamily/Winged helix DNA-binding domain"/>
    <property type="match status" value="1"/>
</dbReference>
<dbReference type="Pfam" id="PF00392">
    <property type="entry name" value="GntR"/>
    <property type="match status" value="1"/>
</dbReference>
<dbReference type="CDD" id="cd00609">
    <property type="entry name" value="AAT_like"/>
    <property type="match status" value="1"/>
</dbReference>
<dbReference type="PANTHER" id="PTHR46577:SF1">
    <property type="entry name" value="HTH-TYPE TRANSCRIPTIONAL REGULATORY PROTEIN GABR"/>
    <property type="match status" value="1"/>
</dbReference>
<dbReference type="InterPro" id="IPR015424">
    <property type="entry name" value="PyrdxlP-dep_Trfase"/>
</dbReference>
<dbReference type="SMART" id="SM00345">
    <property type="entry name" value="HTH_GNTR"/>
    <property type="match status" value="1"/>
</dbReference>
<keyword evidence="5" id="KW-0804">Transcription</keyword>
<dbReference type="SUPFAM" id="SSF46785">
    <property type="entry name" value="Winged helix' DNA-binding domain"/>
    <property type="match status" value="1"/>
</dbReference>
<keyword evidence="4" id="KW-0238">DNA-binding</keyword>
<dbReference type="InterPro" id="IPR036388">
    <property type="entry name" value="WH-like_DNA-bd_sf"/>
</dbReference>
<keyword evidence="7" id="KW-0808">Transferase</keyword>
<evidence type="ECO:0000259" key="6">
    <source>
        <dbReference type="PROSITE" id="PS50949"/>
    </source>
</evidence>
<keyword evidence="2" id="KW-0663">Pyridoxal phosphate</keyword>
<evidence type="ECO:0000256" key="1">
    <source>
        <dbReference type="ARBA" id="ARBA00005384"/>
    </source>
</evidence>
<dbReference type="GO" id="GO:0030170">
    <property type="term" value="F:pyridoxal phosphate binding"/>
    <property type="evidence" value="ECO:0007669"/>
    <property type="project" value="InterPro"/>
</dbReference>
<dbReference type="CDD" id="cd07377">
    <property type="entry name" value="WHTH_GntR"/>
    <property type="match status" value="1"/>
</dbReference>
<evidence type="ECO:0000256" key="2">
    <source>
        <dbReference type="ARBA" id="ARBA00022898"/>
    </source>
</evidence>
<dbReference type="SUPFAM" id="SSF53383">
    <property type="entry name" value="PLP-dependent transferases"/>
    <property type="match status" value="1"/>
</dbReference>
<dbReference type="Pfam" id="PF00155">
    <property type="entry name" value="Aminotran_1_2"/>
    <property type="match status" value="1"/>
</dbReference>
<dbReference type="PROSITE" id="PS50949">
    <property type="entry name" value="HTH_GNTR"/>
    <property type="match status" value="1"/>
</dbReference>
<protein>
    <submittedName>
        <fullName evidence="7">Transcriptional regulator, GntR family domain / Aspartate aminotransferase</fullName>
        <ecNumber evidence="7">2.6.1.1</ecNumber>
    </submittedName>
</protein>
<feature type="domain" description="HTH gntR-type" evidence="6">
    <location>
        <begin position="14"/>
        <end position="82"/>
    </location>
</feature>
<dbReference type="AlphaFoldDB" id="A0A3B0RST5"/>
<dbReference type="Gene3D" id="3.40.640.10">
    <property type="entry name" value="Type I PLP-dependent aspartate aminotransferase-like (Major domain)"/>
    <property type="match status" value="1"/>
</dbReference>
<evidence type="ECO:0000256" key="5">
    <source>
        <dbReference type="ARBA" id="ARBA00023163"/>
    </source>
</evidence>
<evidence type="ECO:0000256" key="4">
    <source>
        <dbReference type="ARBA" id="ARBA00023125"/>
    </source>
</evidence>
<evidence type="ECO:0000313" key="7">
    <source>
        <dbReference type="EMBL" id="VAV96530.1"/>
    </source>
</evidence>
<keyword evidence="3" id="KW-0805">Transcription regulation</keyword>
<reference evidence="7" key="1">
    <citation type="submission" date="2018-06" db="EMBL/GenBank/DDBJ databases">
        <authorList>
            <person name="Zhirakovskaya E."/>
        </authorList>
    </citation>
    <scope>NUCLEOTIDE SEQUENCE</scope>
</reference>
<dbReference type="InterPro" id="IPR000524">
    <property type="entry name" value="Tscrpt_reg_HTH_GntR"/>
</dbReference>
<dbReference type="InterPro" id="IPR004839">
    <property type="entry name" value="Aminotransferase_I/II_large"/>
</dbReference>
<dbReference type="EMBL" id="UOEI01000181">
    <property type="protein sequence ID" value="VAV96530.1"/>
    <property type="molecule type" value="Genomic_DNA"/>
</dbReference>
<dbReference type="GO" id="GO:0003677">
    <property type="term" value="F:DNA binding"/>
    <property type="evidence" value="ECO:0007669"/>
    <property type="project" value="UniProtKB-KW"/>
</dbReference>
<comment type="similarity">
    <text evidence="1">In the C-terminal section; belongs to the class-I pyridoxal-phosphate-dependent aminotransferase family.</text>
</comment>